<proteinExistence type="predicted"/>
<evidence type="ECO:0000313" key="2">
    <source>
        <dbReference type="EMBL" id="MDY7230447.1"/>
    </source>
</evidence>
<reference evidence="2 3" key="1">
    <citation type="submission" date="2023-12" db="EMBL/GenBank/DDBJ databases">
        <title>the genome sequence of Hyalangium sp. s54d21.</title>
        <authorList>
            <person name="Zhang X."/>
        </authorList>
    </citation>
    <scope>NUCLEOTIDE SEQUENCE [LARGE SCALE GENOMIC DNA]</scope>
    <source>
        <strain evidence="3">s54d21</strain>
    </source>
</reference>
<dbReference type="InterPro" id="IPR054834">
    <property type="entry name" value="SAMP1_3"/>
</dbReference>
<sequence length="90" mass="10028">MAHVRIPTPLRGYTQNQSEVSAQGATVGEVLQDLERRYPGIGPRLLDDKGSVRRYVNIFHNEEDIRFLQELSTPVKEGDRITLIPAIAGG</sequence>
<dbReference type="InterPro" id="IPR016155">
    <property type="entry name" value="Mopterin_synth/thiamin_S_b"/>
</dbReference>
<organism evidence="2 3">
    <name type="scientific">Hyalangium rubrum</name>
    <dbReference type="NCBI Taxonomy" id="3103134"/>
    <lineage>
        <taxon>Bacteria</taxon>
        <taxon>Pseudomonadati</taxon>
        <taxon>Myxococcota</taxon>
        <taxon>Myxococcia</taxon>
        <taxon>Myxococcales</taxon>
        <taxon>Cystobacterineae</taxon>
        <taxon>Archangiaceae</taxon>
        <taxon>Hyalangium</taxon>
    </lineage>
</organism>
<dbReference type="NCBIfam" id="NF041918">
    <property type="entry name" value="SAMP1"/>
    <property type="match status" value="1"/>
</dbReference>
<feature type="region of interest" description="Disordered" evidence="1">
    <location>
        <begin position="1"/>
        <end position="24"/>
    </location>
</feature>
<dbReference type="InterPro" id="IPR052045">
    <property type="entry name" value="Sulfur_Carrier/Prot_Modifier"/>
</dbReference>
<protein>
    <submittedName>
        <fullName evidence="2">Ubiquitin-like small modifier protein 1</fullName>
    </submittedName>
</protein>
<dbReference type="RefSeq" id="WP_321549169.1">
    <property type="nucleotide sequence ID" value="NZ_JAXIVS010000011.1"/>
</dbReference>
<feature type="compositionally biased region" description="Polar residues" evidence="1">
    <location>
        <begin position="13"/>
        <end position="24"/>
    </location>
</feature>
<dbReference type="PANTHER" id="PTHR38031">
    <property type="entry name" value="SULFUR CARRIER PROTEIN SLR0821-RELATED"/>
    <property type="match status" value="1"/>
</dbReference>
<dbReference type="Proteomes" id="UP001291309">
    <property type="component" value="Unassembled WGS sequence"/>
</dbReference>
<gene>
    <name evidence="2" type="ORF">SYV04_28890</name>
</gene>
<dbReference type="EMBL" id="JAXIVS010000011">
    <property type="protein sequence ID" value="MDY7230447.1"/>
    <property type="molecule type" value="Genomic_DNA"/>
</dbReference>
<accession>A0ABU5HAD7</accession>
<dbReference type="Gene3D" id="3.10.20.30">
    <property type="match status" value="1"/>
</dbReference>
<dbReference type="SUPFAM" id="SSF54285">
    <property type="entry name" value="MoaD/ThiS"/>
    <property type="match status" value="1"/>
</dbReference>
<keyword evidence="3" id="KW-1185">Reference proteome</keyword>
<comment type="caution">
    <text evidence="2">The sequence shown here is derived from an EMBL/GenBank/DDBJ whole genome shotgun (WGS) entry which is preliminary data.</text>
</comment>
<dbReference type="CDD" id="cd17074">
    <property type="entry name" value="Ubl_CysO_like"/>
    <property type="match status" value="1"/>
</dbReference>
<evidence type="ECO:0000256" key="1">
    <source>
        <dbReference type="SAM" id="MobiDB-lite"/>
    </source>
</evidence>
<dbReference type="InterPro" id="IPR003749">
    <property type="entry name" value="ThiS/MoaD-like"/>
</dbReference>
<name>A0ABU5HAD7_9BACT</name>
<dbReference type="PANTHER" id="PTHR38031:SF1">
    <property type="entry name" value="SULFUR CARRIER PROTEIN CYSO"/>
    <property type="match status" value="1"/>
</dbReference>
<evidence type="ECO:0000313" key="3">
    <source>
        <dbReference type="Proteomes" id="UP001291309"/>
    </source>
</evidence>
<dbReference type="InterPro" id="IPR012675">
    <property type="entry name" value="Beta-grasp_dom_sf"/>
</dbReference>
<dbReference type="Pfam" id="PF02597">
    <property type="entry name" value="ThiS"/>
    <property type="match status" value="1"/>
</dbReference>